<dbReference type="CDD" id="cd01948">
    <property type="entry name" value="EAL"/>
    <property type="match status" value="1"/>
</dbReference>
<sequence length="583" mass="65153">MTTEYEKERLARLRKLDLLDTLPSESFDRITRMASQLFELPIAAVSLTDQDRQWFKSRVGVEHWEIPREKAPCGEVADCADVVIINDMLASDHYKDSVLAESGIRFYAGAPLVTRDGFSLGAMCVLGTEPREVTEQELAALQDLSSMVMAQIELRHAVGRVDSGTGLPNYLQFVEDLEDLARDYPDKAYFALSTELVDLSEASTLQRVMGPSYLEDLSIAGSQLMQEVLNDETRIYHIGPGQFAYIDSGSRDAVLKQAKELQQALLSIRLQDTSPFMLRPVVGVAPFKLGVNPPGNILRIAHSASRDARSKEEAVGWYNKASDQSHQRRFGLIAHFAEALKADDQLYLVYQPRLDAVSGECVGVEALIRWDHNQLGAISPAEFVPLVEKTPLVRELTDWVLRQAIHQAAQWHREGKKLTVSVNIAAANLDEKGFCDRLLGYLESAKLPRSAIELELTENSLMKNSRAARQQLECLGASGISLAIDDFGTGYSSLAYLQNIPAQVVKIDRSFIDALEEEERNQKLVKSMISMTHDLGYRVVAEGVETAAAYEMLQQLGCDEVQGYFFAKPLPQRDFQHWLDARR</sequence>
<name>A0A432Y0N8_9GAMM</name>
<evidence type="ECO:0000313" key="3">
    <source>
        <dbReference type="Proteomes" id="UP000287198"/>
    </source>
</evidence>
<dbReference type="PROSITE" id="PS50883">
    <property type="entry name" value="EAL"/>
    <property type="match status" value="1"/>
</dbReference>
<comment type="caution">
    <text evidence="2">The sequence shown here is derived from an EMBL/GenBank/DDBJ whole genome shotgun (WGS) entry which is preliminary data.</text>
</comment>
<dbReference type="SMART" id="SM00065">
    <property type="entry name" value="GAF"/>
    <property type="match status" value="1"/>
</dbReference>
<dbReference type="Gene3D" id="3.30.450.40">
    <property type="match status" value="1"/>
</dbReference>
<dbReference type="InterPro" id="IPR001633">
    <property type="entry name" value="EAL_dom"/>
</dbReference>
<keyword evidence="3" id="KW-1185">Reference proteome</keyword>
<protein>
    <submittedName>
        <fullName evidence="2">Sensor domain-containing phosphodiesterase</fullName>
    </submittedName>
</protein>
<dbReference type="SUPFAM" id="SSF55073">
    <property type="entry name" value="Nucleotide cyclase"/>
    <property type="match status" value="1"/>
</dbReference>
<gene>
    <name evidence="2" type="ORF">CWI69_03625</name>
</gene>
<evidence type="ECO:0000313" key="2">
    <source>
        <dbReference type="EMBL" id="RUO54508.1"/>
    </source>
</evidence>
<dbReference type="SUPFAM" id="SSF141868">
    <property type="entry name" value="EAL domain-like"/>
    <property type="match status" value="1"/>
</dbReference>
<dbReference type="PANTHER" id="PTHR33121:SF19">
    <property type="entry name" value="CYCLIC DI-GMP PHOSPHODIESTERASE PA2567"/>
    <property type="match status" value="1"/>
</dbReference>
<dbReference type="PANTHER" id="PTHR33121">
    <property type="entry name" value="CYCLIC DI-GMP PHOSPHODIESTERASE PDEF"/>
    <property type="match status" value="1"/>
</dbReference>
<dbReference type="InterPro" id="IPR050706">
    <property type="entry name" value="Cyclic-di-GMP_PDE-like"/>
</dbReference>
<dbReference type="Pfam" id="PF00563">
    <property type="entry name" value="EAL"/>
    <property type="match status" value="1"/>
</dbReference>
<organism evidence="2 3">
    <name type="scientific">Pseudidiomarina halophila</name>
    <dbReference type="NCBI Taxonomy" id="1449799"/>
    <lineage>
        <taxon>Bacteria</taxon>
        <taxon>Pseudomonadati</taxon>
        <taxon>Pseudomonadota</taxon>
        <taxon>Gammaproteobacteria</taxon>
        <taxon>Alteromonadales</taxon>
        <taxon>Idiomarinaceae</taxon>
        <taxon>Pseudidiomarina</taxon>
    </lineage>
</organism>
<dbReference type="GO" id="GO:0071111">
    <property type="term" value="F:cyclic-guanylate-specific phosphodiesterase activity"/>
    <property type="evidence" value="ECO:0007669"/>
    <property type="project" value="InterPro"/>
</dbReference>
<dbReference type="InterPro" id="IPR035919">
    <property type="entry name" value="EAL_sf"/>
</dbReference>
<dbReference type="RefSeq" id="WP_126761960.1">
    <property type="nucleotide sequence ID" value="NZ_JBHLTZ010000004.1"/>
</dbReference>
<dbReference type="Proteomes" id="UP000287198">
    <property type="component" value="Unassembled WGS sequence"/>
</dbReference>
<dbReference type="Pfam" id="PF01590">
    <property type="entry name" value="GAF"/>
    <property type="match status" value="1"/>
</dbReference>
<dbReference type="InterPro" id="IPR043128">
    <property type="entry name" value="Rev_trsase/Diguanyl_cyclase"/>
</dbReference>
<proteinExistence type="predicted"/>
<dbReference type="SUPFAM" id="SSF55781">
    <property type="entry name" value="GAF domain-like"/>
    <property type="match status" value="1"/>
</dbReference>
<dbReference type="Gene3D" id="3.20.20.450">
    <property type="entry name" value="EAL domain"/>
    <property type="match status" value="1"/>
</dbReference>
<dbReference type="AlphaFoldDB" id="A0A432Y0N8"/>
<dbReference type="EMBL" id="PIPW01000001">
    <property type="protein sequence ID" value="RUO54508.1"/>
    <property type="molecule type" value="Genomic_DNA"/>
</dbReference>
<dbReference type="Gene3D" id="3.30.70.270">
    <property type="match status" value="1"/>
</dbReference>
<dbReference type="InterPro" id="IPR003018">
    <property type="entry name" value="GAF"/>
</dbReference>
<feature type="domain" description="EAL" evidence="1">
    <location>
        <begin position="329"/>
        <end position="583"/>
    </location>
</feature>
<dbReference type="InterPro" id="IPR029016">
    <property type="entry name" value="GAF-like_dom_sf"/>
</dbReference>
<accession>A0A432Y0N8</accession>
<dbReference type="SMART" id="SM00052">
    <property type="entry name" value="EAL"/>
    <property type="match status" value="1"/>
</dbReference>
<evidence type="ECO:0000259" key="1">
    <source>
        <dbReference type="PROSITE" id="PS50883"/>
    </source>
</evidence>
<dbReference type="OrthoDB" id="9804951at2"/>
<dbReference type="InterPro" id="IPR029787">
    <property type="entry name" value="Nucleotide_cyclase"/>
</dbReference>
<reference evidence="3" key="1">
    <citation type="journal article" date="2018" name="Front. Microbiol.">
        <title>Genome-Based Analysis Reveals the Taxonomy and Diversity of the Family Idiomarinaceae.</title>
        <authorList>
            <person name="Liu Y."/>
            <person name="Lai Q."/>
            <person name="Shao Z."/>
        </authorList>
    </citation>
    <scope>NUCLEOTIDE SEQUENCE [LARGE SCALE GENOMIC DNA]</scope>
    <source>
        <strain evidence="3">BH195</strain>
    </source>
</reference>